<dbReference type="InterPro" id="IPR002372">
    <property type="entry name" value="PQQ_rpt_dom"/>
</dbReference>
<dbReference type="InterPro" id="IPR011047">
    <property type="entry name" value="Quinoprotein_ADH-like_sf"/>
</dbReference>
<dbReference type="PANTHER" id="PTHR34512:SF30">
    <property type="entry name" value="OUTER MEMBRANE PROTEIN ASSEMBLY FACTOR BAMB"/>
    <property type="match status" value="1"/>
</dbReference>
<dbReference type="EMBL" id="NOZP01000066">
    <property type="protein sequence ID" value="OYD16178.1"/>
    <property type="molecule type" value="Genomic_DNA"/>
</dbReference>
<reference evidence="3 4" key="1">
    <citation type="submission" date="2017-07" db="EMBL/GenBank/DDBJ databases">
        <title>Recovery of genomes from metagenomes via a dereplication, aggregation, and scoring strategy.</title>
        <authorList>
            <person name="Sieber C.M."/>
            <person name="Probst A.J."/>
            <person name="Sharrar A."/>
            <person name="Thomas B.C."/>
            <person name="Hess M."/>
            <person name="Tringe S.G."/>
            <person name="Banfield J.F."/>
        </authorList>
    </citation>
    <scope>NUCLEOTIDE SEQUENCE [LARGE SCALE GENOMIC DNA]</scope>
    <source>
        <strain evidence="3">JGI_Cruoil_03_51_56</strain>
    </source>
</reference>
<dbReference type="Pfam" id="PF13860">
    <property type="entry name" value="FlgD_ig"/>
    <property type="match status" value="1"/>
</dbReference>
<accession>A0A235BV18</accession>
<feature type="domain" description="FlgD/Vpr Ig-like" evidence="2">
    <location>
        <begin position="411"/>
        <end position="463"/>
    </location>
</feature>
<evidence type="ECO:0000259" key="1">
    <source>
        <dbReference type="Pfam" id="PF13360"/>
    </source>
</evidence>
<dbReference type="Gene3D" id="2.130.10.10">
    <property type="entry name" value="YVTN repeat-like/Quinoprotein amine dehydrogenase"/>
    <property type="match status" value="3"/>
</dbReference>
<gene>
    <name evidence="3" type="ORF">CH330_03530</name>
</gene>
<evidence type="ECO:0000313" key="3">
    <source>
        <dbReference type="EMBL" id="OYD16178.1"/>
    </source>
</evidence>
<dbReference type="Pfam" id="PF13360">
    <property type="entry name" value="PQQ_2"/>
    <property type="match status" value="2"/>
</dbReference>
<comment type="caution">
    <text evidence="3">The sequence shown here is derived from an EMBL/GenBank/DDBJ whole genome shotgun (WGS) entry which is preliminary data.</text>
</comment>
<dbReference type="Gene3D" id="2.60.40.4070">
    <property type="match status" value="1"/>
</dbReference>
<dbReference type="InterPro" id="IPR025965">
    <property type="entry name" value="FlgD/Vpr_Ig-like"/>
</dbReference>
<evidence type="ECO:0000313" key="4">
    <source>
        <dbReference type="Proteomes" id="UP000215559"/>
    </source>
</evidence>
<dbReference type="AlphaFoldDB" id="A0A235BV18"/>
<feature type="domain" description="Pyrrolo-quinoline quinone repeat" evidence="1">
    <location>
        <begin position="74"/>
        <end position="224"/>
    </location>
</feature>
<sequence length="482" mass="52459">MRHKIMPLLVVVFLASGYGQALWPTFQYNNQRTGLSPFLGPLQPETSWTYTTGGDIWSSPAIGQHGTIYFGSEDGYLYALHADGSLKWRFTTSSGILSAPALDNRGRIYIGSKDSCVYCIEDSVTYPRLNWTFHANGMISAPILVGNDGTVYARTSLLYAIDPAGNQKWTYHTHLGSQGGPALSLDGNTVYIETCDPPPFEYAVAALNTNGSRKWLRNIGSAPFDFSLTSPTVGSDRTIYFPTFTAKTFFAINPDGTVKWSCNLPGEVMRCSAALGPGDTIYIGSTDHNLYAINPSGIIKWTYPTQAGISASPIIGSCGTIYFASGDKLYALNPDGTMKWEYAVEHTITSSPALANDKLLFGAGNKLYALKNVVAISDRIAYKPALSLKVSPNPFSAGTRICFTINTPGPVNLSIYDVFGRLIRVLTAENKESGQFQAYWNGTDNNGKHLGSGVYLCKLKTNSKETAKPITLLSIRHSHPIR</sequence>
<dbReference type="Proteomes" id="UP000215559">
    <property type="component" value="Unassembled WGS sequence"/>
</dbReference>
<dbReference type="NCBIfam" id="TIGR04183">
    <property type="entry name" value="Por_Secre_tail"/>
    <property type="match status" value="1"/>
</dbReference>
<evidence type="ECO:0000259" key="2">
    <source>
        <dbReference type="Pfam" id="PF13860"/>
    </source>
</evidence>
<dbReference type="SMART" id="SM00564">
    <property type="entry name" value="PQQ"/>
    <property type="match status" value="6"/>
</dbReference>
<dbReference type="PANTHER" id="PTHR34512">
    <property type="entry name" value="CELL SURFACE PROTEIN"/>
    <property type="match status" value="1"/>
</dbReference>
<protein>
    <recommendedName>
        <fullName evidence="5">FlgD Ig-like domain-containing protein</fullName>
    </recommendedName>
</protein>
<name>A0A235BV18_UNCW3</name>
<dbReference type="InterPro" id="IPR015943">
    <property type="entry name" value="WD40/YVTN_repeat-like_dom_sf"/>
</dbReference>
<dbReference type="InterPro" id="IPR026444">
    <property type="entry name" value="Secre_tail"/>
</dbReference>
<organism evidence="3 4">
    <name type="scientific">candidate division WOR-3 bacterium JGI_Cruoil_03_51_56</name>
    <dbReference type="NCBI Taxonomy" id="1973747"/>
    <lineage>
        <taxon>Bacteria</taxon>
        <taxon>Bacteria division WOR-3</taxon>
    </lineage>
</organism>
<feature type="domain" description="Pyrrolo-quinoline quinone repeat" evidence="1">
    <location>
        <begin position="251"/>
        <end position="371"/>
    </location>
</feature>
<dbReference type="SUPFAM" id="SSF50998">
    <property type="entry name" value="Quinoprotein alcohol dehydrogenase-like"/>
    <property type="match status" value="1"/>
</dbReference>
<proteinExistence type="predicted"/>
<evidence type="ECO:0008006" key="5">
    <source>
        <dbReference type="Google" id="ProtNLM"/>
    </source>
</evidence>
<dbReference type="InterPro" id="IPR018391">
    <property type="entry name" value="PQQ_b-propeller_rpt"/>
</dbReference>